<dbReference type="CDD" id="cd05233">
    <property type="entry name" value="SDR_c"/>
    <property type="match status" value="1"/>
</dbReference>
<reference evidence="3 4" key="1">
    <citation type="submission" date="2023-03" db="EMBL/GenBank/DDBJ databases">
        <title>Fodinicurvata sp. CAU 1616 isolated from sea sendiment.</title>
        <authorList>
            <person name="Kim W."/>
        </authorList>
    </citation>
    <scope>NUCLEOTIDE SEQUENCE [LARGE SCALE GENOMIC DNA]</scope>
    <source>
        <strain evidence="3 4">CAU 1616</strain>
    </source>
</reference>
<dbReference type="PANTHER" id="PTHR24321:SF15">
    <property type="entry name" value="OXIDOREDUCTASE UCPA"/>
    <property type="match status" value="1"/>
</dbReference>
<sequence>MMRRFENKTVLVFGAGSAGPGWGNGKAAAVTYARDGAFVAAVDRDLKAAEETVSIIAEEGGQARAFAADVTRSDDILAVVEALLQERGQIDVLHNNVGVTEMGGPEVASEESWQRVLDINATSVFLTCKHVLPGMRERRSGAVVNISSLAAIRWTGYPYLSYYAAKAAVNQMTVAMALEYAPHNVRVNAVMPGLINTPLIHQQIAGQYADAEAMVRERDALVPLGKMGTAWDVAEAAAFLASEQAKFITGVCLPVDGGSSAKVG</sequence>
<protein>
    <submittedName>
        <fullName evidence="3">SDR family NAD(P)-dependent oxidoreductase</fullName>
    </submittedName>
</protein>
<dbReference type="PRINTS" id="PR00081">
    <property type="entry name" value="GDHRDH"/>
</dbReference>
<dbReference type="Pfam" id="PF13561">
    <property type="entry name" value="adh_short_C2"/>
    <property type="match status" value="1"/>
</dbReference>
<accession>A0ABT5YQU5</accession>
<dbReference type="PANTHER" id="PTHR24321">
    <property type="entry name" value="DEHYDROGENASES, SHORT CHAIN"/>
    <property type="match status" value="1"/>
</dbReference>
<evidence type="ECO:0000313" key="4">
    <source>
        <dbReference type="Proteomes" id="UP001215503"/>
    </source>
</evidence>
<evidence type="ECO:0000256" key="2">
    <source>
        <dbReference type="ARBA" id="ARBA00023002"/>
    </source>
</evidence>
<evidence type="ECO:0000313" key="3">
    <source>
        <dbReference type="EMBL" id="MDF2097352.1"/>
    </source>
</evidence>
<keyword evidence="2" id="KW-0560">Oxidoreductase</keyword>
<comment type="similarity">
    <text evidence="1">Belongs to the short-chain dehydrogenases/reductases (SDR) family.</text>
</comment>
<organism evidence="3 4">
    <name type="scientific">Aquibaculum arenosum</name>
    <dbReference type="NCBI Taxonomy" id="3032591"/>
    <lineage>
        <taxon>Bacteria</taxon>
        <taxon>Pseudomonadati</taxon>
        <taxon>Pseudomonadota</taxon>
        <taxon>Alphaproteobacteria</taxon>
        <taxon>Rhodospirillales</taxon>
        <taxon>Rhodovibrionaceae</taxon>
        <taxon>Aquibaculum</taxon>
    </lineage>
</organism>
<keyword evidence="4" id="KW-1185">Reference proteome</keyword>
<dbReference type="Proteomes" id="UP001215503">
    <property type="component" value="Unassembled WGS sequence"/>
</dbReference>
<name>A0ABT5YQU5_9PROT</name>
<comment type="caution">
    <text evidence="3">The sequence shown here is derived from an EMBL/GenBank/DDBJ whole genome shotgun (WGS) entry which is preliminary data.</text>
</comment>
<dbReference type="PRINTS" id="PR00080">
    <property type="entry name" value="SDRFAMILY"/>
</dbReference>
<gene>
    <name evidence="3" type="ORF">P2G67_15350</name>
</gene>
<dbReference type="InterPro" id="IPR002347">
    <property type="entry name" value="SDR_fam"/>
</dbReference>
<proteinExistence type="inferred from homology"/>
<dbReference type="InterPro" id="IPR036291">
    <property type="entry name" value="NAD(P)-bd_dom_sf"/>
</dbReference>
<dbReference type="SUPFAM" id="SSF51735">
    <property type="entry name" value="NAD(P)-binding Rossmann-fold domains"/>
    <property type="match status" value="1"/>
</dbReference>
<dbReference type="Gene3D" id="3.40.50.720">
    <property type="entry name" value="NAD(P)-binding Rossmann-like Domain"/>
    <property type="match status" value="1"/>
</dbReference>
<evidence type="ECO:0000256" key="1">
    <source>
        <dbReference type="ARBA" id="ARBA00006484"/>
    </source>
</evidence>
<dbReference type="EMBL" id="JARHUD010000012">
    <property type="protein sequence ID" value="MDF2097352.1"/>
    <property type="molecule type" value="Genomic_DNA"/>
</dbReference>